<reference evidence="2" key="2">
    <citation type="journal article" date="2015" name="Fish Shellfish Immunol.">
        <title>Early steps in the European eel (Anguilla anguilla)-Vibrio vulnificus interaction in the gills: Role of the RtxA13 toxin.</title>
        <authorList>
            <person name="Callol A."/>
            <person name="Pajuelo D."/>
            <person name="Ebbesson L."/>
            <person name="Teles M."/>
            <person name="MacKenzie S."/>
            <person name="Amaro C."/>
        </authorList>
    </citation>
    <scope>NUCLEOTIDE SEQUENCE</scope>
</reference>
<organism evidence="2">
    <name type="scientific">Anguilla anguilla</name>
    <name type="common">European freshwater eel</name>
    <name type="synonym">Muraena anguilla</name>
    <dbReference type="NCBI Taxonomy" id="7936"/>
    <lineage>
        <taxon>Eukaryota</taxon>
        <taxon>Metazoa</taxon>
        <taxon>Chordata</taxon>
        <taxon>Craniata</taxon>
        <taxon>Vertebrata</taxon>
        <taxon>Euteleostomi</taxon>
        <taxon>Actinopterygii</taxon>
        <taxon>Neopterygii</taxon>
        <taxon>Teleostei</taxon>
        <taxon>Anguilliformes</taxon>
        <taxon>Anguillidae</taxon>
        <taxon>Anguilla</taxon>
    </lineage>
</organism>
<feature type="region of interest" description="Disordered" evidence="1">
    <location>
        <begin position="1"/>
        <end position="34"/>
    </location>
</feature>
<proteinExistence type="predicted"/>
<reference evidence="2" key="1">
    <citation type="submission" date="2014-11" db="EMBL/GenBank/DDBJ databases">
        <authorList>
            <person name="Amaro Gonzalez C."/>
        </authorList>
    </citation>
    <scope>NUCLEOTIDE SEQUENCE</scope>
</reference>
<feature type="compositionally biased region" description="Polar residues" evidence="1">
    <location>
        <begin position="1"/>
        <end position="19"/>
    </location>
</feature>
<evidence type="ECO:0000256" key="1">
    <source>
        <dbReference type="SAM" id="MobiDB-lite"/>
    </source>
</evidence>
<protein>
    <submittedName>
        <fullName evidence="2">Uncharacterized protein</fullName>
    </submittedName>
</protein>
<dbReference type="EMBL" id="GBXM01047575">
    <property type="protein sequence ID" value="JAH61002.1"/>
    <property type="molecule type" value="Transcribed_RNA"/>
</dbReference>
<name>A0A0E9U5I4_ANGAN</name>
<accession>A0A0E9U5I4</accession>
<sequence>MRPTPTQSNTHPHCETQGSALLKKPQSFHHFTFN</sequence>
<dbReference type="AlphaFoldDB" id="A0A0E9U5I4"/>
<evidence type="ECO:0000313" key="2">
    <source>
        <dbReference type="EMBL" id="JAH61002.1"/>
    </source>
</evidence>